<dbReference type="PROSITE" id="PS50893">
    <property type="entry name" value="ABC_TRANSPORTER_2"/>
    <property type="match status" value="2"/>
</dbReference>
<feature type="transmembrane region" description="Helical" evidence="10">
    <location>
        <begin position="351"/>
        <end position="368"/>
    </location>
</feature>
<evidence type="ECO:0000256" key="10">
    <source>
        <dbReference type="SAM" id="Phobius"/>
    </source>
</evidence>
<gene>
    <name evidence="13" type="ORF">Bhyg_02032</name>
</gene>
<dbReference type="GO" id="GO:0016020">
    <property type="term" value="C:membrane"/>
    <property type="evidence" value="ECO:0007669"/>
    <property type="project" value="UniProtKB-SubCell"/>
</dbReference>
<feature type="region of interest" description="Disordered" evidence="9">
    <location>
        <begin position="294"/>
        <end position="330"/>
    </location>
</feature>
<name>A0A9Q0NAM7_9DIPT</name>
<evidence type="ECO:0000256" key="3">
    <source>
        <dbReference type="ARBA" id="ARBA00022692"/>
    </source>
</evidence>
<keyword evidence="14" id="KW-1185">Reference proteome</keyword>
<organism evidence="13 14">
    <name type="scientific">Pseudolycoriella hygida</name>
    <dbReference type="NCBI Taxonomy" id="35572"/>
    <lineage>
        <taxon>Eukaryota</taxon>
        <taxon>Metazoa</taxon>
        <taxon>Ecdysozoa</taxon>
        <taxon>Arthropoda</taxon>
        <taxon>Hexapoda</taxon>
        <taxon>Insecta</taxon>
        <taxon>Pterygota</taxon>
        <taxon>Neoptera</taxon>
        <taxon>Endopterygota</taxon>
        <taxon>Diptera</taxon>
        <taxon>Nematocera</taxon>
        <taxon>Sciaroidea</taxon>
        <taxon>Sciaridae</taxon>
        <taxon>Pseudolycoriella</taxon>
    </lineage>
</organism>
<protein>
    <submittedName>
        <fullName evidence="13">Multidrug resistance-associated protein lethal</fullName>
    </submittedName>
</protein>
<evidence type="ECO:0000256" key="6">
    <source>
        <dbReference type="ARBA" id="ARBA00022840"/>
    </source>
</evidence>
<keyword evidence="2" id="KW-0813">Transport</keyword>
<evidence type="ECO:0000256" key="9">
    <source>
        <dbReference type="SAM" id="MobiDB-lite"/>
    </source>
</evidence>
<dbReference type="InterPro" id="IPR050173">
    <property type="entry name" value="ABC_transporter_C-like"/>
</dbReference>
<keyword evidence="4" id="KW-0677">Repeat</keyword>
<dbReference type="InterPro" id="IPR003593">
    <property type="entry name" value="AAA+_ATPase"/>
</dbReference>
<evidence type="ECO:0000313" key="13">
    <source>
        <dbReference type="EMBL" id="KAJ6646818.1"/>
    </source>
</evidence>
<evidence type="ECO:0000259" key="11">
    <source>
        <dbReference type="PROSITE" id="PS50893"/>
    </source>
</evidence>
<comment type="subcellular location">
    <subcellularLocation>
        <location evidence="1">Membrane</location>
        <topology evidence="1">Multi-pass membrane protein</topology>
    </subcellularLocation>
</comment>
<dbReference type="InterPro" id="IPR003439">
    <property type="entry name" value="ABC_transporter-like_ATP-bd"/>
</dbReference>
<evidence type="ECO:0000256" key="2">
    <source>
        <dbReference type="ARBA" id="ARBA00022448"/>
    </source>
</evidence>
<evidence type="ECO:0000256" key="7">
    <source>
        <dbReference type="ARBA" id="ARBA00022989"/>
    </source>
</evidence>
<dbReference type="OrthoDB" id="6500128at2759"/>
<dbReference type="GO" id="GO:0140359">
    <property type="term" value="F:ABC-type transporter activity"/>
    <property type="evidence" value="ECO:0007669"/>
    <property type="project" value="InterPro"/>
</dbReference>
<comment type="caution">
    <text evidence="13">The sequence shown here is derived from an EMBL/GenBank/DDBJ whole genome shotgun (WGS) entry which is preliminary data.</text>
</comment>
<dbReference type="InterPro" id="IPR036640">
    <property type="entry name" value="ABC1_TM_sf"/>
</dbReference>
<dbReference type="CDD" id="cd03250">
    <property type="entry name" value="ABCC_MRP_domain1"/>
    <property type="match status" value="1"/>
</dbReference>
<dbReference type="Pfam" id="PF00664">
    <property type="entry name" value="ABC_membrane"/>
    <property type="match status" value="1"/>
</dbReference>
<dbReference type="SUPFAM" id="SSF90123">
    <property type="entry name" value="ABC transporter transmembrane region"/>
    <property type="match status" value="1"/>
</dbReference>
<feature type="domain" description="ABC transporter" evidence="11">
    <location>
        <begin position="610"/>
        <end position="905"/>
    </location>
</feature>
<dbReference type="FunFam" id="3.40.50.300:FF:000163">
    <property type="entry name" value="Multidrug resistance-associated protein member 4"/>
    <property type="match status" value="1"/>
</dbReference>
<dbReference type="EMBL" id="WJQU01000001">
    <property type="protein sequence ID" value="KAJ6646818.1"/>
    <property type="molecule type" value="Genomic_DNA"/>
</dbReference>
<feature type="compositionally biased region" description="Basic and acidic residues" evidence="9">
    <location>
        <begin position="303"/>
        <end position="330"/>
    </location>
</feature>
<dbReference type="FunFam" id="1.20.1560.10:FF:000014">
    <property type="entry name" value="Multidrug resistance-associated protein member 4"/>
    <property type="match status" value="1"/>
</dbReference>
<dbReference type="Pfam" id="PF00005">
    <property type="entry name" value="ABC_tran"/>
    <property type="match status" value="2"/>
</dbReference>
<evidence type="ECO:0000259" key="12">
    <source>
        <dbReference type="PROSITE" id="PS50929"/>
    </source>
</evidence>
<dbReference type="Gene3D" id="1.20.1560.10">
    <property type="entry name" value="ABC transporter type 1, transmembrane domain"/>
    <property type="match status" value="2"/>
</dbReference>
<feature type="transmembrane region" description="Helical" evidence="10">
    <location>
        <begin position="637"/>
        <end position="655"/>
    </location>
</feature>
<dbReference type="PROSITE" id="PS50929">
    <property type="entry name" value="ABC_TM1F"/>
    <property type="match status" value="1"/>
</dbReference>
<dbReference type="GO" id="GO:0016887">
    <property type="term" value="F:ATP hydrolysis activity"/>
    <property type="evidence" value="ECO:0007669"/>
    <property type="project" value="InterPro"/>
</dbReference>
<dbReference type="FunFam" id="3.40.50.300:FF:000973">
    <property type="entry name" value="Multidrug resistance-associated protein 4"/>
    <property type="match status" value="1"/>
</dbReference>
<dbReference type="CDD" id="cd03244">
    <property type="entry name" value="ABCC_MRP_domain2"/>
    <property type="match status" value="1"/>
</dbReference>
<sequence>MRTTRETDIRVNIMNEIILGIQVIKMYTWEKSFAKIVYEIRNAEAYVSIKRLQDFLLRPEKKYPEKTSEKLQGENTPVAERVQNLDCPEKSIRLGAVTAAWEPGQSQQSNGIFDVNVEINSGLCSIVGQVGSGKSTLLNVILGELDLDMGSVAINGTISYASQDPWLFEGSVRNNIVFVEDFDEQRYSQVVEVCALERDFELLPQGDATIIGEKGSSLSGGQKARVNLARAIYKQADIYLLDDPLSAVDIHVGKYIFTKCIKKFLSNKICVLVTHQLQYLKDEKHVILMNNGKVEAEDENEEEGGKEPAENQDEAKSVKTVHNTDDRKEQQKKGAINLDVYKTFVQSAHSCFFVFGVFVLFIVAQFAWSASDYILSAWVDWEEREMAANSTEGVPEDIPRYTESYESQANNSAFVPQSREVYIYIYSGIMTLCAICYASRAFAFFQMCLRISINLHNQLFRGVSRAKMLFFNNNTSGRILNRFSSDINNVDSVLPNIMFDILEFCLQYLAIVMITAIVNPWLLIPAAIMSLMFYFIRKLFIKTGRSFKRIEAMSRSPVLSHINATLQGLSTIRAFNASELLEKEFHDIQDHNISCYYLFLSSSRWFALWMDLVCLLFISFVTFSFLSVDFAMGSGKVGLAILSSMALIHMCQWGMRQSAEMENQMTSVERIVEYAELPSEPPLESVGKNAPPKDWPSKGNIQFKSLSMRYAEKGAKVLHNLTFNIDAKILIDGIDIGVLALHDLRSKISIIPQEPVLFSGSLRFNLDPLGEKTDAELWSSLEQVEMISVVLALRGGIDTKVSDRGSNFSVGQRQLLCLARAILRNNKILVLDEATANIDSVTDTLIQKTIRNKFGDCKVITIAHRLHTIIDSDRVLVIDAGRCAEFASPSELIQKENVFFKHLLDQTGVTGATVVD</sequence>
<dbReference type="PANTHER" id="PTHR24223:SF324">
    <property type="entry name" value="LD17001P"/>
    <property type="match status" value="1"/>
</dbReference>
<keyword evidence="3 10" id="KW-0812">Transmembrane</keyword>
<keyword evidence="5" id="KW-0547">Nucleotide-binding</keyword>
<feature type="domain" description="ABC transmembrane type-1" evidence="12">
    <location>
        <begin position="355"/>
        <end position="663"/>
    </location>
</feature>
<evidence type="ECO:0000256" key="1">
    <source>
        <dbReference type="ARBA" id="ARBA00004141"/>
    </source>
</evidence>
<evidence type="ECO:0000256" key="8">
    <source>
        <dbReference type="ARBA" id="ARBA00023136"/>
    </source>
</evidence>
<dbReference type="Gene3D" id="3.40.50.300">
    <property type="entry name" value="P-loop containing nucleotide triphosphate hydrolases"/>
    <property type="match status" value="2"/>
</dbReference>
<dbReference type="InterPro" id="IPR027417">
    <property type="entry name" value="P-loop_NTPase"/>
</dbReference>
<proteinExistence type="predicted"/>
<keyword evidence="6" id="KW-0067">ATP-binding</keyword>
<keyword evidence="7 10" id="KW-1133">Transmembrane helix</keyword>
<feature type="domain" description="ABC transporter" evidence="11">
    <location>
        <begin position="92"/>
        <end position="316"/>
    </location>
</feature>
<dbReference type="InterPro" id="IPR011527">
    <property type="entry name" value="ABC1_TM_dom"/>
</dbReference>
<accession>A0A9Q0NAM7</accession>
<dbReference type="SUPFAM" id="SSF52540">
    <property type="entry name" value="P-loop containing nucleoside triphosphate hydrolases"/>
    <property type="match status" value="2"/>
</dbReference>
<dbReference type="AlphaFoldDB" id="A0A9Q0NAM7"/>
<dbReference type="InterPro" id="IPR017871">
    <property type="entry name" value="ABC_transporter-like_CS"/>
</dbReference>
<reference evidence="13" key="1">
    <citation type="submission" date="2022-07" db="EMBL/GenBank/DDBJ databases">
        <authorList>
            <person name="Trinca V."/>
            <person name="Uliana J.V.C."/>
            <person name="Torres T.T."/>
            <person name="Ward R.J."/>
            <person name="Monesi N."/>
        </authorList>
    </citation>
    <scope>NUCLEOTIDE SEQUENCE</scope>
    <source>
        <strain evidence="13">HSMRA1968</strain>
        <tissue evidence="13">Whole embryos</tissue>
    </source>
</reference>
<feature type="transmembrane region" description="Helical" evidence="10">
    <location>
        <begin position="421"/>
        <end position="445"/>
    </location>
</feature>
<dbReference type="SMART" id="SM00382">
    <property type="entry name" value="AAA"/>
    <property type="match status" value="1"/>
</dbReference>
<dbReference type="Proteomes" id="UP001151699">
    <property type="component" value="Chromosome A"/>
</dbReference>
<feature type="transmembrane region" description="Helical" evidence="10">
    <location>
        <begin position="606"/>
        <end position="625"/>
    </location>
</feature>
<evidence type="ECO:0000313" key="14">
    <source>
        <dbReference type="Proteomes" id="UP001151699"/>
    </source>
</evidence>
<evidence type="ECO:0000256" key="5">
    <source>
        <dbReference type="ARBA" id="ARBA00022741"/>
    </source>
</evidence>
<keyword evidence="8 10" id="KW-0472">Membrane</keyword>
<dbReference type="PROSITE" id="PS00211">
    <property type="entry name" value="ABC_TRANSPORTER_1"/>
    <property type="match status" value="2"/>
</dbReference>
<dbReference type="PANTHER" id="PTHR24223">
    <property type="entry name" value="ATP-BINDING CASSETTE SUB-FAMILY C"/>
    <property type="match status" value="1"/>
</dbReference>
<dbReference type="GO" id="GO:0005524">
    <property type="term" value="F:ATP binding"/>
    <property type="evidence" value="ECO:0007669"/>
    <property type="project" value="UniProtKB-KW"/>
</dbReference>
<evidence type="ECO:0000256" key="4">
    <source>
        <dbReference type="ARBA" id="ARBA00022737"/>
    </source>
</evidence>